<feature type="compositionally biased region" description="Basic and acidic residues" evidence="1">
    <location>
        <begin position="163"/>
        <end position="175"/>
    </location>
</feature>
<feature type="compositionally biased region" description="Basic and acidic residues" evidence="1">
    <location>
        <begin position="126"/>
        <end position="140"/>
    </location>
</feature>
<feature type="compositionally biased region" description="Basic residues" evidence="1">
    <location>
        <begin position="90"/>
        <end position="101"/>
    </location>
</feature>
<evidence type="ECO:0000313" key="2">
    <source>
        <dbReference type="EMBL" id="MFC7328863.1"/>
    </source>
</evidence>
<dbReference type="EMBL" id="JBHTBH010000006">
    <property type="protein sequence ID" value="MFC7328863.1"/>
    <property type="molecule type" value="Genomic_DNA"/>
</dbReference>
<evidence type="ECO:0000313" key="3">
    <source>
        <dbReference type="Proteomes" id="UP001596540"/>
    </source>
</evidence>
<evidence type="ECO:0000256" key="1">
    <source>
        <dbReference type="SAM" id="MobiDB-lite"/>
    </source>
</evidence>
<gene>
    <name evidence="2" type="ORF">ACFQRF_14030</name>
</gene>
<dbReference type="Proteomes" id="UP001596540">
    <property type="component" value="Unassembled WGS sequence"/>
</dbReference>
<sequence length="205" mass="22313">MAEFDLVTAVPGCPAADAAAMYRGRLRRSGGDFAPIAEIADVTLWRPGDGLPGSSPLDTRIGALTPAPVVTERRAAERPEPPMPIAAGPPHRRRRKGRRRARPETPSGEPPSVRSRRRRSPQALRIDGEGRQDGEPDQKHPAASRRASGAADADRRRPFRVGGEGERGGERDRKHPAPNHRRRSPQATHIDGEGRQDGKLDEKAP</sequence>
<accession>A0ABW2KG56</accession>
<proteinExistence type="predicted"/>
<feature type="compositionally biased region" description="Basic and acidic residues" evidence="1">
    <location>
        <begin position="71"/>
        <end position="80"/>
    </location>
</feature>
<protein>
    <submittedName>
        <fullName evidence="2">Uncharacterized protein</fullName>
    </submittedName>
</protein>
<dbReference type="RefSeq" id="WP_379871765.1">
    <property type="nucleotide sequence ID" value="NZ_JBHTBH010000006.1"/>
</dbReference>
<organism evidence="2 3">
    <name type="scientific">Marinactinospora rubrisoli</name>
    <dbReference type="NCBI Taxonomy" id="2715399"/>
    <lineage>
        <taxon>Bacteria</taxon>
        <taxon>Bacillati</taxon>
        <taxon>Actinomycetota</taxon>
        <taxon>Actinomycetes</taxon>
        <taxon>Streptosporangiales</taxon>
        <taxon>Nocardiopsidaceae</taxon>
        <taxon>Marinactinospora</taxon>
    </lineage>
</organism>
<feature type="region of interest" description="Disordered" evidence="1">
    <location>
        <begin position="46"/>
        <end position="205"/>
    </location>
</feature>
<keyword evidence="3" id="KW-1185">Reference proteome</keyword>
<reference evidence="3" key="1">
    <citation type="journal article" date="2019" name="Int. J. Syst. Evol. Microbiol.">
        <title>The Global Catalogue of Microorganisms (GCM) 10K type strain sequencing project: providing services to taxonomists for standard genome sequencing and annotation.</title>
        <authorList>
            <consortium name="The Broad Institute Genomics Platform"/>
            <consortium name="The Broad Institute Genome Sequencing Center for Infectious Disease"/>
            <person name="Wu L."/>
            <person name="Ma J."/>
        </authorList>
    </citation>
    <scope>NUCLEOTIDE SEQUENCE [LARGE SCALE GENOMIC DNA]</scope>
    <source>
        <strain evidence="3">CGMCC 4.7382</strain>
    </source>
</reference>
<feature type="compositionally biased region" description="Basic and acidic residues" evidence="1">
    <location>
        <begin position="190"/>
        <end position="205"/>
    </location>
</feature>
<comment type="caution">
    <text evidence="2">The sequence shown here is derived from an EMBL/GenBank/DDBJ whole genome shotgun (WGS) entry which is preliminary data.</text>
</comment>
<name>A0ABW2KG56_9ACTN</name>